<dbReference type="PANTHER" id="PTHR13800">
    <property type="entry name" value="TRANSIENT RECEPTOR POTENTIAL CATION CHANNEL, SUBFAMILY M, MEMBER 6"/>
    <property type="match status" value="1"/>
</dbReference>
<dbReference type="GO" id="GO:0005886">
    <property type="term" value="C:plasma membrane"/>
    <property type="evidence" value="ECO:0007669"/>
    <property type="project" value="TreeGrafter"/>
</dbReference>
<feature type="domain" description="TRPM SLOG" evidence="1">
    <location>
        <begin position="251"/>
        <end position="420"/>
    </location>
</feature>
<dbReference type="AlphaFoldDB" id="A0A4U5UUL6"/>
<dbReference type="GO" id="GO:0005261">
    <property type="term" value="F:monoatomic cation channel activity"/>
    <property type="evidence" value="ECO:0007669"/>
    <property type="project" value="TreeGrafter"/>
</dbReference>
<proteinExistence type="predicted"/>
<organism evidence="2 3">
    <name type="scientific">Collichthys lucidus</name>
    <name type="common">Big head croaker</name>
    <name type="synonym">Sciaena lucida</name>
    <dbReference type="NCBI Taxonomy" id="240159"/>
    <lineage>
        <taxon>Eukaryota</taxon>
        <taxon>Metazoa</taxon>
        <taxon>Chordata</taxon>
        <taxon>Craniata</taxon>
        <taxon>Vertebrata</taxon>
        <taxon>Euteleostomi</taxon>
        <taxon>Actinopterygii</taxon>
        <taxon>Neopterygii</taxon>
        <taxon>Teleostei</taxon>
        <taxon>Neoteleostei</taxon>
        <taxon>Acanthomorphata</taxon>
        <taxon>Eupercaria</taxon>
        <taxon>Sciaenidae</taxon>
        <taxon>Collichthys</taxon>
    </lineage>
</organism>
<evidence type="ECO:0000313" key="3">
    <source>
        <dbReference type="Proteomes" id="UP000298787"/>
    </source>
</evidence>
<dbReference type="EMBL" id="CM014088">
    <property type="protein sequence ID" value="TKS78917.1"/>
    <property type="molecule type" value="Genomic_DNA"/>
</dbReference>
<dbReference type="STRING" id="240159.A0A4U5UUL6"/>
<dbReference type="InterPro" id="IPR041491">
    <property type="entry name" value="TRPM_SLOG"/>
</dbReference>
<protein>
    <submittedName>
        <fullName evidence="2">Transient receptor potential cation channel subfamily M member 3</fullName>
    </submittedName>
</protein>
<dbReference type="Pfam" id="PF18139">
    <property type="entry name" value="LSDAT_euk"/>
    <property type="match status" value="1"/>
</dbReference>
<dbReference type="Proteomes" id="UP000298787">
    <property type="component" value="Chromosome 11"/>
</dbReference>
<evidence type="ECO:0000313" key="2">
    <source>
        <dbReference type="EMBL" id="TKS78917.1"/>
    </source>
</evidence>
<gene>
    <name evidence="2" type="ORF">D9C73_012256</name>
</gene>
<accession>A0A4U5UUL6</accession>
<dbReference type="GO" id="GO:0030001">
    <property type="term" value="P:metal ion transport"/>
    <property type="evidence" value="ECO:0007669"/>
    <property type="project" value="TreeGrafter"/>
</dbReference>
<keyword evidence="2" id="KW-0675">Receptor</keyword>
<name>A0A4U5UUL6_COLLU</name>
<reference evidence="2 3" key="1">
    <citation type="submission" date="2019-01" db="EMBL/GenBank/DDBJ databases">
        <title>Genome Assembly of Collichthys lucidus.</title>
        <authorList>
            <person name="Cai M."/>
            <person name="Xiao S."/>
        </authorList>
    </citation>
    <scope>NUCLEOTIDE SEQUENCE [LARGE SCALE GENOMIC DNA]</scope>
    <source>
        <strain evidence="2">JT15FE1705JMU</strain>
        <tissue evidence="2">Muscle</tissue>
    </source>
</reference>
<evidence type="ECO:0000259" key="1">
    <source>
        <dbReference type="Pfam" id="PF18139"/>
    </source>
</evidence>
<keyword evidence="3" id="KW-1185">Reference proteome</keyword>
<sequence>MKAHTSSIWISSRHKRTRTQTQCMGGDRPPMTTAETLISSIRDLFVSRNIILTKCNMCQGSYSLQLTQWCLRNPVVKGEDASINLTDTNGVTGYCHASTLQTMFSVTHLNSMKAQKSWIERAFSKRECVHIIVSAKDPHRCCCGRLIGQHVGLPPGISSSQNDKAERLAKNDSLSEKWSISKHTQLSPTDAFGTIEFQGGGHSNKAMTSCCSSQQGKQEQQKVDIQKTQGSMLDFVLWWKHCLVLITVVLYVRVSYDTKPDLLLHLMTKEWQLDLPKLLISVHGGLQNFELQPKLKQVFGKGLIKAAMTTGAWIFTGGVNTGVIRHVGDALKDHASKSRGKICTIGIAPWGIVENQEDLVGKDVVRPYQTMSNPMSKLTVLNSLHSHFILADNGTTGKYGAEVKLRRQLEKHISLQKINTPSCDITRQAFETVRPFRTGLFSISKLADSSDELLKWLIILVFLFWGEQLANTDMHLVQDCLPKSFFGIEDKKQEEETHTHES</sequence>
<dbReference type="PANTHER" id="PTHR13800:SF7">
    <property type="entry name" value="TRANSIENT RECEPTOR POTENTIAL CATION CHANNEL SUBFAMILY M MEMBER 3"/>
    <property type="match status" value="1"/>
</dbReference>
<dbReference type="InterPro" id="IPR050927">
    <property type="entry name" value="TRPM"/>
</dbReference>